<gene>
    <name evidence="9" type="ORF">AMJ39_02780</name>
</gene>
<dbReference type="GO" id="GO:0009360">
    <property type="term" value="C:DNA polymerase III complex"/>
    <property type="evidence" value="ECO:0007669"/>
    <property type="project" value="TreeGrafter"/>
</dbReference>
<dbReference type="Gene3D" id="1.20.272.10">
    <property type="match status" value="1"/>
</dbReference>
<dbReference type="GO" id="GO:0003677">
    <property type="term" value="F:DNA binding"/>
    <property type="evidence" value="ECO:0007669"/>
    <property type="project" value="InterPro"/>
</dbReference>
<evidence type="ECO:0000256" key="5">
    <source>
        <dbReference type="ARBA" id="ARBA00022932"/>
    </source>
</evidence>
<dbReference type="SUPFAM" id="SSF52540">
    <property type="entry name" value="P-loop containing nucleoside triphosphate hydrolases"/>
    <property type="match status" value="1"/>
</dbReference>
<evidence type="ECO:0000256" key="2">
    <source>
        <dbReference type="ARBA" id="ARBA00022679"/>
    </source>
</evidence>
<dbReference type="GO" id="GO:0003887">
    <property type="term" value="F:DNA-directed DNA polymerase activity"/>
    <property type="evidence" value="ECO:0007669"/>
    <property type="project" value="UniProtKB-KW"/>
</dbReference>
<dbReference type="InterPro" id="IPR027417">
    <property type="entry name" value="P-loop_NTPase"/>
</dbReference>
<dbReference type="GO" id="GO:0006261">
    <property type="term" value="P:DNA-templated DNA replication"/>
    <property type="evidence" value="ECO:0007669"/>
    <property type="project" value="TreeGrafter"/>
</dbReference>
<evidence type="ECO:0000256" key="1">
    <source>
        <dbReference type="ARBA" id="ARBA00012417"/>
    </source>
</evidence>
<keyword evidence="5" id="KW-0239">DNA-directed DNA polymerase</keyword>
<keyword evidence="2" id="KW-0808">Transferase</keyword>
<keyword evidence="4" id="KW-0235">DNA replication</keyword>
<dbReference type="PANTHER" id="PTHR34388:SF1">
    <property type="entry name" value="DNA POLYMERASE III SUBUNIT DELTA"/>
    <property type="match status" value="1"/>
</dbReference>
<accession>A0A0S7WUS6</accession>
<dbReference type="InterPro" id="IPR008921">
    <property type="entry name" value="DNA_pol3_clamp-load_cplx_C"/>
</dbReference>
<evidence type="ECO:0000256" key="4">
    <source>
        <dbReference type="ARBA" id="ARBA00022705"/>
    </source>
</evidence>
<evidence type="ECO:0000313" key="9">
    <source>
        <dbReference type="EMBL" id="KPJ53928.1"/>
    </source>
</evidence>
<dbReference type="STRING" id="1703770.AMJ39_02780"/>
<reference evidence="9 10" key="1">
    <citation type="journal article" date="2015" name="Microbiome">
        <title>Genomic resolution of linkages in carbon, nitrogen, and sulfur cycling among widespread estuary sediment bacteria.</title>
        <authorList>
            <person name="Baker B.J."/>
            <person name="Lazar C.S."/>
            <person name="Teske A.P."/>
            <person name="Dick G.J."/>
        </authorList>
    </citation>
    <scope>NUCLEOTIDE SEQUENCE [LARGE SCALE GENOMIC DNA]</scope>
    <source>
        <strain evidence="9">DG_24</strain>
    </source>
</reference>
<evidence type="ECO:0000256" key="3">
    <source>
        <dbReference type="ARBA" id="ARBA00022695"/>
    </source>
</evidence>
<comment type="catalytic activity">
    <reaction evidence="7">
        <text>DNA(n) + a 2'-deoxyribonucleoside 5'-triphosphate = DNA(n+1) + diphosphate</text>
        <dbReference type="Rhea" id="RHEA:22508"/>
        <dbReference type="Rhea" id="RHEA-COMP:17339"/>
        <dbReference type="Rhea" id="RHEA-COMP:17340"/>
        <dbReference type="ChEBI" id="CHEBI:33019"/>
        <dbReference type="ChEBI" id="CHEBI:61560"/>
        <dbReference type="ChEBI" id="CHEBI:173112"/>
        <dbReference type="EC" id="2.7.7.7"/>
    </reaction>
</comment>
<dbReference type="EMBL" id="LIZS01000010">
    <property type="protein sequence ID" value="KPJ53928.1"/>
    <property type="molecule type" value="Genomic_DNA"/>
</dbReference>
<keyword evidence="3" id="KW-0548">Nucleotidyltransferase</keyword>
<evidence type="ECO:0000256" key="6">
    <source>
        <dbReference type="ARBA" id="ARBA00034754"/>
    </source>
</evidence>
<evidence type="ECO:0000259" key="8">
    <source>
        <dbReference type="Pfam" id="PF21694"/>
    </source>
</evidence>
<dbReference type="Pfam" id="PF21694">
    <property type="entry name" value="DNA_pol3_delta_C"/>
    <property type="match status" value="1"/>
</dbReference>
<organism evidence="9 10">
    <name type="scientific">candidate division TA06 bacterium DG_24</name>
    <dbReference type="NCBI Taxonomy" id="1703770"/>
    <lineage>
        <taxon>Bacteria</taxon>
        <taxon>Bacteria division TA06</taxon>
    </lineage>
</organism>
<dbReference type="Gene3D" id="1.10.8.60">
    <property type="match status" value="1"/>
</dbReference>
<evidence type="ECO:0000256" key="7">
    <source>
        <dbReference type="ARBA" id="ARBA00049244"/>
    </source>
</evidence>
<feature type="domain" description="DNA polymerase III delta subunit-like C-terminal" evidence="8">
    <location>
        <begin position="211"/>
        <end position="327"/>
    </location>
</feature>
<comment type="similarity">
    <text evidence="6">Belongs to the DNA polymerase HolA subunit family.</text>
</comment>
<dbReference type="NCBIfam" id="TIGR01128">
    <property type="entry name" value="holA"/>
    <property type="match status" value="1"/>
</dbReference>
<proteinExistence type="inferred from homology"/>
<protein>
    <recommendedName>
        <fullName evidence="1">DNA-directed DNA polymerase</fullName>
        <ecNumber evidence="1">2.7.7.7</ecNumber>
    </recommendedName>
</protein>
<dbReference type="EC" id="2.7.7.7" evidence="1"/>
<dbReference type="InterPro" id="IPR005790">
    <property type="entry name" value="DNA_polIII_delta"/>
</dbReference>
<sequence length="336" mass="37040">MIVKSEQLMAELSRDKVAAVYLLAGPEDLLRQEAVARLTRLVLRAGAEVFDRDILYGGEDDLSRVAGLAGTLPMSSPKRLVIIKQFDRASPKEQRLILEYAQRPSPMTCVVLECDRANLRSGVYRQLAEHAVATIFWPPFERQARSWLVRRARGEGVRLSPEAADLLLSDGGEGLADLAGQVEKLALYAGADGHVSADDVSAVVGSPHGRSIFELCDAVGTGSRARAFEILDHLCKVGEAPYYIVSLLGRHFLILWRAKMMIASGMRDGVARRLGLSERNFRGYERQCERLSLRQIRKGLVLIFRADQALKSGAQDRTTILDSLVYDLSSLSTSDG</sequence>
<dbReference type="Gene3D" id="3.40.50.300">
    <property type="entry name" value="P-loop containing nucleotide triphosphate hydrolases"/>
    <property type="match status" value="1"/>
</dbReference>
<dbReference type="AlphaFoldDB" id="A0A0S7WUS6"/>
<dbReference type="SUPFAM" id="SSF48019">
    <property type="entry name" value="post-AAA+ oligomerization domain-like"/>
    <property type="match status" value="1"/>
</dbReference>
<evidence type="ECO:0000313" key="10">
    <source>
        <dbReference type="Proteomes" id="UP000052008"/>
    </source>
</evidence>
<name>A0A0S7WUS6_UNCT6</name>
<dbReference type="Proteomes" id="UP000052008">
    <property type="component" value="Unassembled WGS sequence"/>
</dbReference>
<comment type="caution">
    <text evidence="9">The sequence shown here is derived from an EMBL/GenBank/DDBJ whole genome shotgun (WGS) entry which is preliminary data.</text>
</comment>
<dbReference type="PANTHER" id="PTHR34388">
    <property type="entry name" value="DNA POLYMERASE III SUBUNIT DELTA"/>
    <property type="match status" value="1"/>
</dbReference>
<dbReference type="InterPro" id="IPR048466">
    <property type="entry name" value="DNA_pol3_delta-like_C"/>
</dbReference>